<organism evidence="7">
    <name type="scientific">marine metagenome</name>
    <dbReference type="NCBI Taxonomy" id="408172"/>
    <lineage>
        <taxon>unclassified sequences</taxon>
        <taxon>metagenomes</taxon>
        <taxon>ecological metagenomes</taxon>
    </lineage>
</organism>
<proteinExistence type="predicted"/>
<protein>
    <recommendedName>
        <fullName evidence="8">Biopolymer transporter ExbD</fullName>
    </recommendedName>
</protein>
<evidence type="ECO:0000256" key="5">
    <source>
        <dbReference type="ARBA" id="ARBA00023136"/>
    </source>
</evidence>
<evidence type="ECO:0000256" key="6">
    <source>
        <dbReference type="SAM" id="Phobius"/>
    </source>
</evidence>
<dbReference type="AlphaFoldDB" id="A0A381NVI1"/>
<evidence type="ECO:0000256" key="2">
    <source>
        <dbReference type="ARBA" id="ARBA00022475"/>
    </source>
</evidence>
<dbReference type="PANTHER" id="PTHR30558">
    <property type="entry name" value="EXBD MEMBRANE COMPONENT OF PMF-DRIVEN MACROMOLECULE IMPORT SYSTEM"/>
    <property type="match status" value="1"/>
</dbReference>
<reference evidence="7" key="1">
    <citation type="submission" date="2018-05" db="EMBL/GenBank/DDBJ databases">
        <authorList>
            <person name="Lanie J.A."/>
            <person name="Ng W.-L."/>
            <person name="Kazmierczak K.M."/>
            <person name="Andrzejewski T.M."/>
            <person name="Davidsen T.M."/>
            <person name="Wayne K.J."/>
            <person name="Tettelin H."/>
            <person name="Glass J.I."/>
            <person name="Rusch D."/>
            <person name="Podicherti R."/>
            <person name="Tsui H.-C.T."/>
            <person name="Winkler M.E."/>
        </authorList>
    </citation>
    <scope>NUCLEOTIDE SEQUENCE</scope>
</reference>
<feature type="transmembrane region" description="Helical" evidence="6">
    <location>
        <begin position="12"/>
        <end position="36"/>
    </location>
</feature>
<keyword evidence="3 6" id="KW-0812">Transmembrane</keyword>
<dbReference type="Pfam" id="PF02472">
    <property type="entry name" value="ExbD"/>
    <property type="match status" value="1"/>
</dbReference>
<evidence type="ECO:0000256" key="1">
    <source>
        <dbReference type="ARBA" id="ARBA00004162"/>
    </source>
</evidence>
<keyword evidence="5 6" id="KW-0472">Membrane</keyword>
<evidence type="ECO:0008006" key="8">
    <source>
        <dbReference type="Google" id="ProtNLM"/>
    </source>
</evidence>
<gene>
    <name evidence="7" type="ORF">METZ01_LOCUS11414</name>
</gene>
<comment type="subcellular location">
    <subcellularLocation>
        <location evidence="1">Cell membrane</location>
        <topology evidence="1">Single-pass membrane protein</topology>
    </subcellularLocation>
</comment>
<name>A0A381NVI1_9ZZZZ</name>
<dbReference type="EMBL" id="UINC01000627">
    <property type="protein sequence ID" value="SUZ58560.1"/>
    <property type="molecule type" value="Genomic_DNA"/>
</dbReference>
<keyword evidence="4 6" id="KW-1133">Transmembrane helix</keyword>
<dbReference type="Gene3D" id="3.30.420.270">
    <property type="match status" value="1"/>
</dbReference>
<dbReference type="InterPro" id="IPR003400">
    <property type="entry name" value="ExbD"/>
</dbReference>
<dbReference type="PANTHER" id="PTHR30558:SF3">
    <property type="entry name" value="BIOPOLYMER TRANSPORT PROTEIN EXBD-RELATED"/>
    <property type="match status" value="1"/>
</dbReference>
<keyword evidence="2" id="KW-1003">Cell membrane</keyword>
<evidence type="ECO:0000256" key="4">
    <source>
        <dbReference type="ARBA" id="ARBA00022989"/>
    </source>
</evidence>
<sequence length="128" mass="14568">MLDLFPTRRKRFQIDMAPLIDVVFLLLIFFMLTFAIQGQGLAISLPEGEETEKVEKDIIVKIDRNNNIRLNGRPIQIDSLRGVLKEELLSHSGKLVVIDSAPKVKYELFTRVLDVSREAGAENFSIIK</sequence>
<accession>A0A381NVI1</accession>
<evidence type="ECO:0000256" key="3">
    <source>
        <dbReference type="ARBA" id="ARBA00022692"/>
    </source>
</evidence>
<evidence type="ECO:0000313" key="7">
    <source>
        <dbReference type="EMBL" id="SUZ58560.1"/>
    </source>
</evidence>
<dbReference type="GO" id="GO:0005886">
    <property type="term" value="C:plasma membrane"/>
    <property type="evidence" value="ECO:0007669"/>
    <property type="project" value="UniProtKB-SubCell"/>
</dbReference>
<dbReference type="GO" id="GO:0022857">
    <property type="term" value="F:transmembrane transporter activity"/>
    <property type="evidence" value="ECO:0007669"/>
    <property type="project" value="InterPro"/>
</dbReference>